<dbReference type="PANTHER" id="PTHR30203">
    <property type="entry name" value="OUTER MEMBRANE CATION EFFLUX PROTEIN"/>
    <property type="match status" value="1"/>
</dbReference>
<name>A0A086P673_SPHHM</name>
<dbReference type="PANTHER" id="PTHR30203:SF21">
    <property type="entry name" value="OUTER MEMBRANE COMPONENT OF MULTIDRUG EFFLUX PUMP-RELATED"/>
    <property type="match status" value="1"/>
</dbReference>
<evidence type="ECO:0000313" key="3">
    <source>
        <dbReference type="EMBL" id="KFG88891.1"/>
    </source>
</evidence>
<comment type="similarity">
    <text evidence="1 2">Belongs to the outer membrane factor (OMF) (TC 1.B.17) family.</text>
</comment>
<protein>
    <submittedName>
        <fullName evidence="3">Transporter</fullName>
    </submittedName>
</protein>
<keyword evidence="2" id="KW-1134">Transmembrane beta strand</keyword>
<keyword evidence="2" id="KW-0732">Signal</keyword>
<keyword evidence="4" id="KW-1185">Reference proteome</keyword>
<organism evidence="3 4">
    <name type="scientific">Sphingobium herbicidovorans (strain ATCC 700291 / DSM 11019 / CCUG 56400 / KCTC 2939 / LMG 18315 / NBRC 16415 / MH)</name>
    <name type="common">Sphingomonas herbicidovorans</name>
    <dbReference type="NCBI Taxonomy" id="1219045"/>
    <lineage>
        <taxon>Bacteria</taxon>
        <taxon>Pseudomonadati</taxon>
        <taxon>Pseudomonadota</taxon>
        <taxon>Alphaproteobacteria</taxon>
        <taxon>Sphingomonadales</taxon>
        <taxon>Sphingomonadaceae</taxon>
        <taxon>Sphingobium</taxon>
    </lineage>
</organism>
<dbReference type="EMBL" id="JFZA02000045">
    <property type="protein sequence ID" value="KFG88891.1"/>
    <property type="molecule type" value="Genomic_DNA"/>
</dbReference>
<dbReference type="SUPFAM" id="SSF56954">
    <property type="entry name" value="Outer membrane efflux proteins (OEP)"/>
    <property type="match status" value="1"/>
</dbReference>
<dbReference type="OrthoDB" id="9770517at2"/>
<sequence length="474" mass="50044">MTRTFITLLLGASALTACAAGPDYKAPATPSTAAGGFIGAASPVVSTAQPDDNWWRLYSDPVLDGLIQDALAANTDIRVAVARLEKARAQLRGARSDRLPQTSLSGQPSYARASAARTLPGMDRENWTVDAGLDISYEVDLFGRVKRSIEAANGDVGAAADDADAVRVAVVADTARAYVDATSSAERIAVAQQTVALLDNSIRITNARFEVGRSDRLDVIRTTSLRDSQAALIPTLIADRESALFRLATLTGRTPQELPAAIREQKTTPDLKQPIPVGDGRTLLARRPDVRAAEQRLAADTARIGIATADLYPRITLGGSIGTTAIGGGDILGGGPFRWLLGPLINWAFPNQEANRARIAAAKADASASLATFDGTVLRALEETEIALSVYAHALERRDTLKAARESAARAARISLARQREGRIDFLTVLDAQRTLAAADSELATADRAVAFAQIDLFRALGGGWTGGQQSPGA</sequence>
<feature type="signal peptide" evidence="2">
    <location>
        <begin position="1"/>
        <end position="19"/>
    </location>
</feature>
<keyword evidence="2" id="KW-0812">Transmembrane</keyword>
<dbReference type="Gene3D" id="2.20.200.10">
    <property type="entry name" value="Outer membrane efflux proteins (OEP)"/>
    <property type="match status" value="1"/>
</dbReference>
<accession>A0A086P673</accession>
<dbReference type="PROSITE" id="PS51257">
    <property type="entry name" value="PROKAR_LIPOPROTEIN"/>
    <property type="match status" value="1"/>
</dbReference>
<dbReference type="GO" id="GO:0015562">
    <property type="term" value="F:efflux transmembrane transporter activity"/>
    <property type="evidence" value="ECO:0007669"/>
    <property type="project" value="InterPro"/>
</dbReference>
<keyword evidence="2" id="KW-0449">Lipoprotein</keyword>
<dbReference type="Proteomes" id="UP000024284">
    <property type="component" value="Unassembled WGS sequence"/>
</dbReference>
<dbReference type="Gene3D" id="1.20.1600.10">
    <property type="entry name" value="Outer membrane efflux proteins (OEP)"/>
    <property type="match status" value="1"/>
</dbReference>
<evidence type="ECO:0000256" key="1">
    <source>
        <dbReference type="ARBA" id="ARBA00007613"/>
    </source>
</evidence>
<feature type="chain" id="PRO_5001433102" evidence="2">
    <location>
        <begin position="20"/>
        <end position="474"/>
    </location>
</feature>
<evidence type="ECO:0000256" key="2">
    <source>
        <dbReference type="RuleBase" id="RU362097"/>
    </source>
</evidence>
<reference evidence="3" key="1">
    <citation type="submission" date="2014-08" db="EMBL/GenBank/DDBJ databases">
        <title>Draft genome sequences of Sphingobium herbicidovorans.</title>
        <authorList>
            <person name="Gan H.M."/>
            <person name="Gan H.Y."/>
            <person name="Savka M.A."/>
        </authorList>
    </citation>
    <scope>NUCLEOTIDE SEQUENCE [LARGE SCALE GENOMIC DNA]</scope>
    <source>
        <strain evidence="3">NBRC 16415</strain>
    </source>
</reference>
<dbReference type="STRING" id="76947.GCA_002080435_03293"/>
<dbReference type="InterPro" id="IPR003423">
    <property type="entry name" value="OMP_efflux"/>
</dbReference>
<dbReference type="eggNOG" id="COG1538">
    <property type="taxonomic scope" value="Bacteria"/>
</dbReference>
<keyword evidence="2" id="KW-0564">Palmitate</keyword>
<dbReference type="GO" id="GO:0005886">
    <property type="term" value="C:plasma membrane"/>
    <property type="evidence" value="ECO:0007669"/>
    <property type="project" value="UniProtKB-SubCell"/>
</dbReference>
<keyword evidence="2" id="KW-0472">Membrane</keyword>
<comment type="caution">
    <text evidence="3">The sequence shown here is derived from an EMBL/GenBank/DDBJ whole genome shotgun (WGS) entry which is preliminary data.</text>
</comment>
<dbReference type="RefSeq" id="WP_037468104.1">
    <property type="nucleotide sequence ID" value="NZ_BCZD01000011.1"/>
</dbReference>
<dbReference type="Pfam" id="PF02321">
    <property type="entry name" value="OEP"/>
    <property type="match status" value="2"/>
</dbReference>
<dbReference type="PATRIC" id="fig|1219045.3.peg.3343"/>
<proteinExistence type="inferred from homology"/>
<comment type="subcellular location">
    <subcellularLocation>
        <location evidence="2">Cell membrane</location>
        <topology evidence="2">Lipid-anchor</topology>
    </subcellularLocation>
</comment>
<dbReference type="InterPro" id="IPR010131">
    <property type="entry name" value="MdtP/NodT-like"/>
</dbReference>
<evidence type="ECO:0000313" key="4">
    <source>
        <dbReference type="Proteomes" id="UP000024284"/>
    </source>
</evidence>
<gene>
    <name evidence="3" type="ORF">BV98_003291</name>
</gene>
<dbReference type="AlphaFoldDB" id="A0A086P673"/>
<dbReference type="NCBIfam" id="TIGR01845">
    <property type="entry name" value="outer_NodT"/>
    <property type="match status" value="1"/>
</dbReference>